<comment type="similarity">
    <text evidence="2">Belongs to the cytochrome P450 family.</text>
</comment>
<keyword evidence="12" id="KW-1185">Reference proteome</keyword>
<evidence type="ECO:0000256" key="8">
    <source>
        <dbReference type="ARBA" id="ARBA00023136"/>
    </source>
</evidence>
<accession>A0A8H4TAT3</accession>
<keyword evidence="3" id="KW-0349">Heme</keyword>
<evidence type="ECO:0000256" key="1">
    <source>
        <dbReference type="ARBA" id="ARBA00004141"/>
    </source>
</evidence>
<evidence type="ECO:0000256" key="9">
    <source>
        <dbReference type="SAM" id="Phobius"/>
    </source>
</evidence>
<feature type="domain" description="Wax synthase" evidence="10">
    <location>
        <begin position="2"/>
        <end position="68"/>
    </location>
</feature>
<dbReference type="GO" id="GO:0005506">
    <property type="term" value="F:iron ion binding"/>
    <property type="evidence" value="ECO:0007669"/>
    <property type="project" value="InterPro"/>
</dbReference>
<proteinExistence type="inferred from homology"/>
<keyword evidence="5" id="KW-0479">Metal-binding</keyword>
<dbReference type="GO" id="GO:0016020">
    <property type="term" value="C:membrane"/>
    <property type="evidence" value="ECO:0007669"/>
    <property type="project" value="UniProtKB-SubCell"/>
</dbReference>
<reference evidence="11" key="1">
    <citation type="journal article" date="2020" name="BMC Genomics">
        <title>Correction to: Identification and distribution of gene clusters required for synthesis of sphingolipid metabolism inhibitors in diverse species of the filamentous fungus Fusarium.</title>
        <authorList>
            <person name="Kim H.S."/>
            <person name="Lohmar J.M."/>
            <person name="Busman M."/>
            <person name="Brown D.W."/>
            <person name="Naumann T.A."/>
            <person name="Divon H.H."/>
            <person name="Lysoe E."/>
            <person name="Uhlig S."/>
            <person name="Proctor R.H."/>
        </authorList>
    </citation>
    <scope>NUCLEOTIDE SEQUENCE</scope>
    <source>
        <strain evidence="11">NRRL 45417</strain>
    </source>
</reference>
<dbReference type="CDD" id="cd11070">
    <property type="entry name" value="CYP56-like"/>
    <property type="match status" value="1"/>
</dbReference>
<dbReference type="InterPro" id="IPR036396">
    <property type="entry name" value="Cyt_P450_sf"/>
</dbReference>
<evidence type="ECO:0000256" key="3">
    <source>
        <dbReference type="ARBA" id="ARBA00022617"/>
    </source>
</evidence>
<feature type="transmembrane region" description="Helical" evidence="9">
    <location>
        <begin position="69"/>
        <end position="88"/>
    </location>
</feature>
<evidence type="ECO:0000256" key="6">
    <source>
        <dbReference type="ARBA" id="ARBA00022989"/>
    </source>
</evidence>
<dbReference type="Pfam" id="PF13813">
    <property type="entry name" value="MBOAT_2"/>
    <property type="match status" value="1"/>
</dbReference>
<reference evidence="11" key="2">
    <citation type="submission" date="2020-05" db="EMBL/GenBank/DDBJ databases">
        <authorList>
            <person name="Kim H.-S."/>
            <person name="Proctor R.H."/>
            <person name="Brown D.W."/>
        </authorList>
    </citation>
    <scope>NUCLEOTIDE SEQUENCE</scope>
    <source>
        <strain evidence="11">NRRL 45417</strain>
    </source>
</reference>
<dbReference type="OrthoDB" id="1470350at2759"/>
<evidence type="ECO:0000313" key="11">
    <source>
        <dbReference type="EMBL" id="KAF4954448.1"/>
    </source>
</evidence>
<dbReference type="EMBL" id="JABFAI010000117">
    <property type="protein sequence ID" value="KAF4954448.1"/>
    <property type="molecule type" value="Genomic_DNA"/>
</dbReference>
<dbReference type="GO" id="GO:0004497">
    <property type="term" value="F:monooxygenase activity"/>
    <property type="evidence" value="ECO:0007669"/>
    <property type="project" value="InterPro"/>
</dbReference>
<feature type="transmembrane region" description="Helical" evidence="9">
    <location>
        <begin position="100"/>
        <end position="119"/>
    </location>
</feature>
<keyword evidence="7" id="KW-0408">Iron</keyword>
<evidence type="ECO:0000256" key="5">
    <source>
        <dbReference type="ARBA" id="ARBA00022723"/>
    </source>
</evidence>
<name>A0A8H4TAT3_9HYPO</name>
<evidence type="ECO:0000256" key="4">
    <source>
        <dbReference type="ARBA" id="ARBA00022692"/>
    </source>
</evidence>
<dbReference type="PANTHER" id="PTHR24304:SF2">
    <property type="entry name" value="24-HYDROXYCHOLESTEROL 7-ALPHA-HYDROXYLASE"/>
    <property type="match status" value="1"/>
</dbReference>
<dbReference type="GO" id="GO:0016705">
    <property type="term" value="F:oxidoreductase activity, acting on paired donors, with incorporation or reduction of molecular oxygen"/>
    <property type="evidence" value="ECO:0007669"/>
    <property type="project" value="InterPro"/>
</dbReference>
<keyword evidence="4 9" id="KW-0812">Transmembrane</keyword>
<protein>
    <recommendedName>
        <fullName evidence="10">Wax synthase domain-containing protein</fullName>
    </recommendedName>
</protein>
<keyword evidence="6 9" id="KW-1133">Transmembrane helix</keyword>
<dbReference type="SUPFAM" id="SSF48264">
    <property type="entry name" value="Cytochrome P450"/>
    <property type="match status" value="2"/>
</dbReference>
<sequence>MFWHQGLQNNLRGTATWIVKNIFRMKSYSLTSRYLKILLAFALSSLVHAPSDMGSTAFAKDSGEIQFFSTQLIGLMLEDVFGDLFLPLWKYKFTRILARLAGYFWVISFLAWSGPVRWFPVILQQRPETELIRLSAFKPMAKVMSCWKAKAIGLPVLITPIDPSIHDLQERIGDTFIIASPKQIRVFTGNSKASDDLCRRRRDFVTAVALYKPLEILGRNVVTTEGDDWVRHRRITTPPLNERNSALVWDDSKRQATDMLNMWVSNPKGVVDPQSDTMVLALHVLTAAGLGRSYTFGSGLESALENHSLKYRDALSLILGNLFTAVFTATLNLPTWMLPSKFKQVHDAVVNFRWYVAEMVAEECEAMDSGAEEQDNLVSILVRASENQNKEGKGTRHLTDSEIYGNLFSYHLAGHETTSNTLAYATILLAANPEWQRWAEEEVDQVAAGVDLNDLDYETYYPQLKRVLPVMHETFRLFGTSRAVPKTTLVDQILKANGTSYTIPRNTFVGVNLAGLHTSSASWGDNALQWLPSRWITADETGEKLALMPTGACLPWAAGPRLCPGKKFSQVEFVAVLACLLKEYTVEPDAGGDFKEAASRVLMEEMKQSSFSLLLKVKHPEKIRLRQKVDNGEPIRMRLGNVHAYLIHGTRNVQQVFRCSKELTFEEFALRVAQKVKRLPAKDAELVAKDISGSSRLPLTETCEEDRIWRKFHEIYESHLIGANAVSALTELFIDTMTDELGTVATQGPIEIGIDGFMKHHMFRASTIALAGRKVFDIDPNFADVFWDYDGDFMSLLYGIPKFLCRKGSNARDKCLETVKGYLDQGWQNLEWRACHEQNPDWEPNFGSKLVREREVAMEKYGIGLDGRASFQMGLIWSINSNAIPMTSWIIIEILRRPEIFKRIQEEVATVFGKDTKQVDIMALKKLPLLNSVYLECLRLRSSVFVVRKLRNSIELDGYTLKEDNLVLAPSYLAHNAPEVWSSPAYPPDEFWPERFIKKGKSGVSAGNYFPYGGGAAMCPGRNYAKQEILSAVVLFFAYFEIEPLRFVDRDGKTSDRGPEVGNEARGVARVDRDLLVRLWRV</sequence>
<evidence type="ECO:0000256" key="2">
    <source>
        <dbReference type="ARBA" id="ARBA00010617"/>
    </source>
</evidence>
<evidence type="ECO:0000313" key="12">
    <source>
        <dbReference type="Proteomes" id="UP000604273"/>
    </source>
</evidence>
<dbReference type="Pfam" id="PF00067">
    <property type="entry name" value="p450"/>
    <property type="match status" value="2"/>
</dbReference>
<organism evidence="11 12">
    <name type="scientific">Fusarium gaditjirri</name>
    <dbReference type="NCBI Taxonomy" id="282569"/>
    <lineage>
        <taxon>Eukaryota</taxon>
        <taxon>Fungi</taxon>
        <taxon>Dikarya</taxon>
        <taxon>Ascomycota</taxon>
        <taxon>Pezizomycotina</taxon>
        <taxon>Sordariomycetes</taxon>
        <taxon>Hypocreomycetidae</taxon>
        <taxon>Hypocreales</taxon>
        <taxon>Nectriaceae</taxon>
        <taxon>Fusarium</taxon>
        <taxon>Fusarium nisikadoi species complex</taxon>
    </lineage>
</organism>
<dbReference type="AlphaFoldDB" id="A0A8H4TAT3"/>
<dbReference type="Gene3D" id="1.10.630.10">
    <property type="entry name" value="Cytochrome P450"/>
    <property type="match status" value="2"/>
</dbReference>
<evidence type="ECO:0000259" key="10">
    <source>
        <dbReference type="Pfam" id="PF13813"/>
    </source>
</evidence>
<comment type="subcellular location">
    <subcellularLocation>
        <location evidence="1">Membrane</location>
        <topology evidence="1">Multi-pass membrane protein</topology>
    </subcellularLocation>
</comment>
<dbReference type="InterPro" id="IPR032805">
    <property type="entry name" value="Wax_synthase_dom"/>
</dbReference>
<dbReference type="InterPro" id="IPR050529">
    <property type="entry name" value="CYP450_sterol_14alpha_dmase"/>
</dbReference>
<evidence type="ECO:0000256" key="7">
    <source>
        <dbReference type="ARBA" id="ARBA00023004"/>
    </source>
</evidence>
<dbReference type="PRINTS" id="PR00385">
    <property type="entry name" value="P450"/>
</dbReference>
<dbReference type="GO" id="GO:0020037">
    <property type="term" value="F:heme binding"/>
    <property type="evidence" value="ECO:0007669"/>
    <property type="project" value="InterPro"/>
</dbReference>
<dbReference type="PANTHER" id="PTHR24304">
    <property type="entry name" value="CYTOCHROME P450 FAMILY 7"/>
    <property type="match status" value="1"/>
</dbReference>
<dbReference type="Proteomes" id="UP000604273">
    <property type="component" value="Unassembled WGS sequence"/>
</dbReference>
<gene>
    <name evidence="11" type="ORF">FGADI_5226</name>
</gene>
<keyword evidence="8 9" id="KW-0472">Membrane</keyword>
<comment type="caution">
    <text evidence="11">The sequence shown here is derived from an EMBL/GenBank/DDBJ whole genome shotgun (WGS) entry which is preliminary data.</text>
</comment>
<dbReference type="CDD" id="cd11040">
    <property type="entry name" value="CYP7_CYP8-like"/>
    <property type="match status" value="1"/>
</dbReference>
<dbReference type="InterPro" id="IPR001128">
    <property type="entry name" value="Cyt_P450"/>
</dbReference>